<comment type="caution">
    <text evidence="1">The sequence shown here is derived from an EMBL/GenBank/DDBJ whole genome shotgun (WGS) entry which is preliminary data.</text>
</comment>
<protein>
    <submittedName>
        <fullName evidence="1">Uncharacterized protein</fullName>
    </submittedName>
</protein>
<proteinExistence type="predicted"/>
<sequence>MNKMNRSYRLLKKINQEQADAIIKEISELPMVKGTGFNEDLTLLNMVVEEDCYPDVMSRVVNIFRRLAGGCDLSFDHFNFD</sequence>
<reference evidence="1" key="1">
    <citation type="submission" date="2021-10" db="EMBL/GenBank/DDBJ databases">
        <title>Anaerobic single-cell dispensing facilitates the cultivation of human gut bacteria.</title>
        <authorList>
            <person name="Afrizal A."/>
        </authorList>
    </citation>
    <scope>NUCLEOTIDE SEQUENCE</scope>
    <source>
        <strain evidence="1">CLA-AA-H274</strain>
    </source>
</reference>
<gene>
    <name evidence="1" type="ORF">LKD32_12460</name>
</gene>
<accession>A0AAE3DJ17</accession>
<name>A0AAE3DJ17_9FIRM</name>
<evidence type="ECO:0000313" key="1">
    <source>
        <dbReference type="EMBL" id="MCC2165675.1"/>
    </source>
</evidence>
<organism evidence="1 2">
    <name type="scientific">Brotaphodocola catenula</name>
    <dbReference type="NCBI Taxonomy" id="2885361"/>
    <lineage>
        <taxon>Bacteria</taxon>
        <taxon>Bacillati</taxon>
        <taxon>Bacillota</taxon>
        <taxon>Clostridia</taxon>
        <taxon>Lachnospirales</taxon>
        <taxon>Lachnospiraceae</taxon>
        <taxon>Brotaphodocola</taxon>
    </lineage>
</organism>
<dbReference type="EMBL" id="JAJEPU010000046">
    <property type="protein sequence ID" value="MCC2165675.1"/>
    <property type="molecule type" value="Genomic_DNA"/>
</dbReference>
<keyword evidence="2" id="KW-1185">Reference proteome</keyword>
<dbReference type="Proteomes" id="UP001198962">
    <property type="component" value="Unassembled WGS sequence"/>
</dbReference>
<dbReference type="RefSeq" id="WP_308451925.1">
    <property type="nucleotide sequence ID" value="NZ_JAJEPU010000046.1"/>
</dbReference>
<dbReference type="AlphaFoldDB" id="A0AAE3DJ17"/>
<evidence type="ECO:0000313" key="2">
    <source>
        <dbReference type="Proteomes" id="UP001198962"/>
    </source>
</evidence>